<feature type="signal peptide" evidence="2">
    <location>
        <begin position="1"/>
        <end position="23"/>
    </location>
</feature>
<reference evidence="4" key="2">
    <citation type="submission" date="2015-01" db="EMBL/GenBank/DDBJ databases">
        <title>Evolutionary Origins and Diversification of the Mycorrhizal Mutualists.</title>
        <authorList>
            <consortium name="DOE Joint Genome Institute"/>
            <consortium name="Mycorrhizal Genomics Consortium"/>
            <person name="Kohler A."/>
            <person name="Kuo A."/>
            <person name="Nagy L.G."/>
            <person name="Floudas D."/>
            <person name="Copeland A."/>
            <person name="Barry K.W."/>
            <person name="Cichocki N."/>
            <person name="Veneault-Fourrey C."/>
            <person name="LaButti K."/>
            <person name="Lindquist E.A."/>
            <person name="Lipzen A."/>
            <person name="Lundell T."/>
            <person name="Morin E."/>
            <person name="Murat C."/>
            <person name="Riley R."/>
            <person name="Ohm R."/>
            <person name="Sun H."/>
            <person name="Tunlid A."/>
            <person name="Henrissat B."/>
            <person name="Grigoriev I.V."/>
            <person name="Hibbett D.S."/>
            <person name="Martin F."/>
        </authorList>
    </citation>
    <scope>NUCLEOTIDE SEQUENCE [LARGE SCALE GENOMIC DNA]</scope>
    <source>
        <strain evidence="4">h7</strain>
    </source>
</reference>
<reference evidence="3 4" key="1">
    <citation type="submission" date="2014-04" db="EMBL/GenBank/DDBJ databases">
        <authorList>
            <consortium name="DOE Joint Genome Institute"/>
            <person name="Kuo A."/>
            <person name="Gay G."/>
            <person name="Dore J."/>
            <person name="Kohler A."/>
            <person name="Nagy L.G."/>
            <person name="Floudas D."/>
            <person name="Copeland A."/>
            <person name="Barry K.W."/>
            <person name="Cichocki N."/>
            <person name="Veneault-Fourrey C."/>
            <person name="LaButti K."/>
            <person name="Lindquist E.A."/>
            <person name="Lipzen A."/>
            <person name="Lundell T."/>
            <person name="Morin E."/>
            <person name="Murat C."/>
            <person name="Sun H."/>
            <person name="Tunlid A."/>
            <person name="Henrissat B."/>
            <person name="Grigoriev I.V."/>
            <person name="Hibbett D.S."/>
            <person name="Martin F."/>
            <person name="Nordberg H.P."/>
            <person name="Cantor M.N."/>
            <person name="Hua S.X."/>
        </authorList>
    </citation>
    <scope>NUCLEOTIDE SEQUENCE [LARGE SCALE GENOMIC DNA]</scope>
    <source>
        <strain evidence="4">h7</strain>
    </source>
</reference>
<gene>
    <name evidence="3" type="ORF">M413DRAFT_448107</name>
</gene>
<organism evidence="3 4">
    <name type="scientific">Hebeloma cylindrosporum</name>
    <dbReference type="NCBI Taxonomy" id="76867"/>
    <lineage>
        <taxon>Eukaryota</taxon>
        <taxon>Fungi</taxon>
        <taxon>Dikarya</taxon>
        <taxon>Basidiomycota</taxon>
        <taxon>Agaricomycotina</taxon>
        <taxon>Agaricomycetes</taxon>
        <taxon>Agaricomycetidae</taxon>
        <taxon>Agaricales</taxon>
        <taxon>Agaricineae</taxon>
        <taxon>Hymenogastraceae</taxon>
        <taxon>Hebeloma</taxon>
    </lineage>
</organism>
<evidence type="ECO:0000313" key="4">
    <source>
        <dbReference type="Proteomes" id="UP000053424"/>
    </source>
</evidence>
<sequence>MVKFAAILPAATLLVASFSGVAADLEVTSPSSSIWWVAKSLNEIAWTCKDTTIDQFTVLVNNADPKILVAPIAVIAIQKNNDCSITITQDQANQPVGTGWTVLLANPLNNTDVYATSEPFEIKPLGSAYPSQSTPTSANSSGSGSASTSKPTSAAVGMGAGFGGAFAGALAAAAALWA</sequence>
<dbReference type="OrthoDB" id="2576580at2759"/>
<evidence type="ECO:0000256" key="1">
    <source>
        <dbReference type="SAM" id="MobiDB-lite"/>
    </source>
</evidence>
<proteinExistence type="predicted"/>
<dbReference type="STRING" id="686832.A0A0C3C1M2"/>
<dbReference type="HOGENOM" id="CLU_099094_1_0_1"/>
<keyword evidence="2" id="KW-0732">Signal</keyword>
<protein>
    <submittedName>
        <fullName evidence="3">Uncharacterized protein</fullName>
    </submittedName>
</protein>
<evidence type="ECO:0000313" key="3">
    <source>
        <dbReference type="EMBL" id="KIM38094.1"/>
    </source>
</evidence>
<feature type="region of interest" description="Disordered" evidence="1">
    <location>
        <begin position="125"/>
        <end position="150"/>
    </location>
</feature>
<dbReference type="AlphaFoldDB" id="A0A0C3C1M2"/>
<name>A0A0C3C1M2_HEBCY</name>
<accession>A0A0C3C1M2</accession>
<keyword evidence="4" id="KW-1185">Reference proteome</keyword>
<dbReference type="EMBL" id="KN831793">
    <property type="protein sequence ID" value="KIM38094.1"/>
    <property type="molecule type" value="Genomic_DNA"/>
</dbReference>
<feature type="chain" id="PRO_5002162197" evidence="2">
    <location>
        <begin position="24"/>
        <end position="178"/>
    </location>
</feature>
<dbReference type="Proteomes" id="UP000053424">
    <property type="component" value="Unassembled WGS sequence"/>
</dbReference>
<evidence type="ECO:0000256" key="2">
    <source>
        <dbReference type="SAM" id="SignalP"/>
    </source>
</evidence>
<feature type="compositionally biased region" description="Low complexity" evidence="1">
    <location>
        <begin position="130"/>
        <end position="150"/>
    </location>
</feature>